<keyword evidence="2" id="KW-1185">Reference proteome</keyword>
<protein>
    <submittedName>
        <fullName evidence="1">Uncharacterized protein</fullName>
    </submittedName>
</protein>
<organism evidence="1 2">
    <name type="scientific">Armillaria ostoyae</name>
    <name type="common">Armillaria root rot fungus</name>
    <dbReference type="NCBI Taxonomy" id="47428"/>
    <lineage>
        <taxon>Eukaryota</taxon>
        <taxon>Fungi</taxon>
        <taxon>Dikarya</taxon>
        <taxon>Basidiomycota</taxon>
        <taxon>Agaricomycotina</taxon>
        <taxon>Agaricomycetes</taxon>
        <taxon>Agaricomycetidae</taxon>
        <taxon>Agaricales</taxon>
        <taxon>Marasmiineae</taxon>
        <taxon>Physalacriaceae</taxon>
        <taxon>Armillaria</taxon>
    </lineage>
</organism>
<dbReference type="Proteomes" id="UP000219338">
    <property type="component" value="Unassembled WGS sequence"/>
</dbReference>
<dbReference type="STRING" id="47428.A0A284RSQ5"/>
<accession>A0A284RSQ5</accession>
<dbReference type="EMBL" id="FUEG01000015">
    <property type="protein sequence ID" value="SJL11768.1"/>
    <property type="molecule type" value="Genomic_DNA"/>
</dbReference>
<gene>
    <name evidence="1" type="ORF">ARMOST_15177</name>
</gene>
<dbReference type="OrthoDB" id="3257623at2759"/>
<sequence>MTSYPELRDASVKGLVDMYDFMNSLDRQDIVKMAWRKCAVPGMDYNLSPKCLTSQKSQSDLNQYLLQDPDLRHKIEKHLGKIQGINNGAETELNADQYDNADVSISAVVYDELGIAISTAMDGVESTEKTQIADGELISDGLEEDIWAYDWAGNRWDDIENGTVQVLFSEDVDV</sequence>
<dbReference type="OMA" id="MAWRKCA"/>
<evidence type="ECO:0000313" key="2">
    <source>
        <dbReference type="Proteomes" id="UP000219338"/>
    </source>
</evidence>
<dbReference type="AlphaFoldDB" id="A0A284RSQ5"/>
<name>A0A284RSQ5_ARMOS</name>
<reference evidence="2" key="1">
    <citation type="journal article" date="2017" name="Nat. Ecol. Evol.">
        <title>Genome expansion and lineage-specific genetic innovations in the forest pathogenic fungi Armillaria.</title>
        <authorList>
            <person name="Sipos G."/>
            <person name="Prasanna A.N."/>
            <person name="Walter M.C."/>
            <person name="O'Connor E."/>
            <person name="Balint B."/>
            <person name="Krizsan K."/>
            <person name="Kiss B."/>
            <person name="Hess J."/>
            <person name="Varga T."/>
            <person name="Slot J."/>
            <person name="Riley R."/>
            <person name="Boka B."/>
            <person name="Rigling D."/>
            <person name="Barry K."/>
            <person name="Lee J."/>
            <person name="Mihaltcheva S."/>
            <person name="LaButti K."/>
            <person name="Lipzen A."/>
            <person name="Waldron R."/>
            <person name="Moloney N.M."/>
            <person name="Sperisen C."/>
            <person name="Kredics L."/>
            <person name="Vagvoelgyi C."/>
            <person name="Patrignani A."/>
            <person name="Fitzpatrick D."/>
            <person name="Nagy I."/>
            <person name="Doyle S."/>
            <person name="Anderson J.B."/>
            <person name="Grigoriev I.V."/>
            <person name="Gueldener U."/>
            <person name="Muensterkoetter M."/>
            <person name="Nagy L.G."/>
        </authorList>
    </citation>
    <scope>NUCLEOTIDE SEQUENCE [LARGE SCALE GENOMIC DNA]</scope>
    <source>
        <strain evidence="2">C18/9</strain>
    </source>
</reference>
<proteinExistence type="predicted"/>
<evidence type="ECO:0000313" key="1">
    <source>
        <dbReference type="EMBL" id="SJL11768.1"/>
    </source>
</evidence>